<dbReference type="Gene3D" id="3.30.420.240">
    <property type="match status" value="1"/>
</dbReference>
<proteinExistence type="predicted"/>
<name>A0A6J5N5N7_9CAUD</name>
<dbReference type="Gene3D" id="3.40.50.300">
    <property type="entry name" value="P-loop containing nucleotide triphosphate hydrolases"/>
    <property type="match status" value="1"/>
</dbReference>
<gene>
    <name evidence="1" type="ORF">UFOVP612_15</name>
</gene>
<sequence>MTPTEFCVKRLGIVPYIWQIESLESVALKQPTSVVAANGSGKTDRLVAPLILWFLDQNPRGKVVFTSGSFRQLSNQLWPAIRKHRDKFPTWNFMAEELRTPEGGFALGFSTDDAGKAEGWHGDPGAPLMIIVDEAKTVPDQIFEAFERCTRDCQLWVSSPGAPRGQFYDSHHKNASLYWTRKVPSIECPHIPEERRELDRKRYGEDHPLYRSKHLAEFTGDDEFMVLSPAKLTAALDNQPKKDESGEVVAFCDFAAGRDENVLAIRRGNSAKVVKAWQERDTVQAARQFIRLFEEHGLKPGQIFGDADGLGTGFVCQMAEEGWHINRFHGGQAAKESDEYANLIGEVWHTATQAIHRGEIHLGELDRMTYDQITTRKSEWNAQGKLRTEDKEKMRKAGLKSPDRADALLACIALGAHHSGRMSATSATRLKRSEFATPRARGFNSL</sequence>
<evidence type="ECO:0000313" key="1">
    <source>
        <dbReference type="EMBL" id="CAB4152593.1"/>
    </source>
</evidence>
<dbReference type="EMBL" id="LR796574">
    <property type="protein sequence ID" value="CAB4152593.1"/>
    <property type="molecule type" value="Genomic_DNA"/>
</dbReference>
<organism evidence="1">
    <name type="scientific">uncultured Caudovirales phage</name>
    <dbReference type="NCBI Taxonomy" id="2100421"/>
    <lineage>
        <taxon>Viruses</taxon>
        <taxon>Duplodnaviria</taxon>
        <taxon>Heunggongvirae</taxon>
        <taxon>Uroviricota</taxon>
        <taxon>Caudoviricetes</taxon>
        <taxon>Peduoviridae</taxon>
        <taxon>Maltschvirus</taxon>
        <taxon>Maltschvirus maltsch</taxon>
    </lineage>
</organism>
<evidence type="ECO:0008006" key="2">
    <source>
        <dbReference type="Google" id="ProtNLM"/>
    </source>
</evidence>
<accession>A0A6J5N5N7</accession>
<reference evidence="1" key="1">
    <citation type="submission" date="2020-04" db="EMBL/GenBank/DDBJ databases">
        <authorList>
            <person name="Chiriac C."/>
            <person name="Salcher M."/>
            <person name="Ghai R."/>
            <person name="Kavagutti S V."/>
        </authorList>
    </citation>
    <scope>NUCLEOTIDE SEQUENCE</scope>
</reference>
<protein>
    <recommendedName>
        <fullName evidence="2">Terminase</fullName>
    </recommendedName>
</protein>
<dbReference type="InterPro" id="IPR027417">
    <property type="entry name" value="P-loop_NTPase"/>
</dbReference>